<evidence type="ECO:0008006" key="5">
    <source>
        <dbReference type="Google" id="ProtNLM"/>
    </source>
</evidence>
<name>A0A1M5PKD2_9RHOB</name>
<dbReference type="STRING" id="870908.SAMN04488044_1852"/>
<dbReference type="Proteomes" id="UP000184211">
    <property type="component" value="Unassembled WGS sequence"/>
</dbReference>
<keyword evidence="4" id="KW-1185">Reference proteome</keyword>
<feature type="transmembrane region" description="Helical" evidence="2">
    <location>
        <begin position="71"/>
        <end position="88"/>
    </location>
</feature>
<proteinExistence type="predicted"/>
<feature type="region of interest" description="Disordered" evidence="1">
    <location>
        <begin position="1"/>
        <end position="27"/>
    </location>
</feature>
<dbReference type="EMBL" id="FQWM01000002">
    <property type="protein sequence ID" value="SHH02276.1"/>
    <property type="molecule type" value="Genomic_DNA"/>
</dbReference>
<evidence type="ECO:0000256" key="2">
    <source>
        <dbReference type="SAM" id="Phobius"/>
    </source>
</evidence>
<evidence type="ECO:0000313" key="4">
    <source>
        <dbReference type="Proteomes" id="UP000184211"/>
    </source>
</evidence>
<keyword evidence="2" id="KW-1133">Transmembrane helix</keyword>
<evidence type="ECO:0000256" key="1">
    <source>
        <dbReference type="SAM" id="MobiDB-lite"/>
    </source>
</evidence>
<keyword evidence="2" id="KW-0472">Membrane</keyword>
<sequence>MSSTTETKAYPNGDAKGQETSASAMAAQVKDQAAETFKSAQEQLDQGIARSNEEIQRLAKEGREFVAKNPGVALAGAVGLGLIVGLAMRKRG</sequence>
<evidence type="ECO:0000313" key="3">
    <source>
        <dbReference type="EMBL" id="SHH02276.1"/>
    </source>
</evidence>
<protein>
    <recommendedName>
        <fullName evidence="5">Membrane-anchored ribosome-binding protein, inhibits growth in stationary phase, ElaB/YqjD/DUF883 family</fullName>
    </recommendedName>
</protein>
<dbReference type="RefSeq" id="WP_072792614.1">
    <property type="nucleotide sequence ID" value="NZ_FQWM01000002.1"/>
</dbReference>
<accession>A0A1M5PKD2</accession>
<organism evidence="3 4">
    <name type="scientific">Cognatishimia maritima</name>
    <dbReference type="NCBI Taxonomy" id="870908"/>
    <lineage>
        <taxon>Bacteria</taxon>
        <taxon>Pseudomonadati</taxon>
        <taxon>Pseudomonadota</taxon>
        <taxon>Alphaproteobacteria</taxon>
        <taxon>Rhodobacterales</taxon>
        <taxon>Paracoccaceae</taxon>
        <taxon>Cognatishimia</taxon>
    </lineage>
</organism>
<dbReference type="AlphaFoldDB" id="A0A1M5PKD2"/>
<gene>
    <name evidence="3" type="ORF">SAMN04488044_1852</name>
</gene>
<reference evidence="4" key="1">
    <citation type="submission" date="2016-11" db="EMBL/GenBank/DDBJ databases">
        <authorList>
            <person name="Varghese N."/>
            <person name="Submissions S."/>
        </authorList>
    </citation>
    <scope>NUCLEOTIDE SEQUENCE [LARGE SCALE GENOMIC DNA]</scope>
    <source>
        <strain evidence="4">DSM 28223</strain>
    </source>
</reference>
<keyword evidence="2" id="KW-0812">Transmembrane</keyword>